<dbReference type="InterPro" id="IPR003130">
    <property type="entry name" value="GED"/>
</dbReference>
<organism evidence="2">
    <name type="scientific">Cyprideis torosa</name>
    <dbReference type="NCBI Taxonomy" id="163714"/>
    <lineage>
        <taxon>Eukaryota</taxon>
        <taxon>Metazoa</taxon>
        <taxon>Ecdysozoa</taxon>
        <taxon>Arthropoda</taxon>
        <taxon>Crustacea</taxon>
        <taxon>Oligostraca</taxon>
        <taxon>Ostracoda</taxon>
        <taxon>Podocopa</taxon>
        <taxon>Podocopida</taxon>
        <taxon>Cytherocopina</taxon>
        <taxon>Cytheroidea</taxon>
        <taxon>Cytherideidae</taxon>
        <taxon>Cyprideis</taxon>
    </lineage>
</organism>
<dbReference type="GO" id="GO:0005525">
    <property type="term" value="F:GTP binding"/>
    <property type="evidence" value="ECO:0007669"/>
    <property type="project" value="InterPro"/>
</dbReference>
<feature type="non-terminal residue" evidence="2">
    <location>
        <position position="1"/>
    </location>
</feature>
<feature type="region of interest" description="Disordered" evidence="1">
    <location>
        <begin position="1"/>
        <end position="46"/>
    </location>
</feature>
<accession>A0A7R8ZVJ9</accession>
<evidence type="ECO:0000313" key="2">
    <source>
        <dbReference type="EMBL" id="CAD7235976.1"/>
    </source>
</evidence>
<evidence type="ECO:0000256" key="1">
    <source>
        <dbReference type="SAM" id="MobiDB-lite"/>
    </source>
</evidence>
<dbReference type="OrthoDB" id="5061070at2759"/>
<proteinExistence type="predicted"/>
<feature type="compositionally biased region" description="Low complexity" evidence="1">
    <location>
        <begin position="24"/>
        <end position="38"/>
    </location>
</feature>
<dbReference type="AlphaFoldDB" id="A0A7R8ZVJ9"/>
<name>A0A7R8ZVJ9_9CRUS</name>
<dbReference type="Pfam" id="PF02212">
    <property type="entry name" value="GED"/>
    <property type="match status" value="1"/>
</dbReference>
<reference evidence="2" key="1">
    <citation type="submission" date="2020-11" db="EMBL/GenBank/DDBJ databases">
        <authorList>
            <person name="Tran Van P."/>
        </authorList>
    </citation>
    <scope>NUCLEOTIDE SEQUENCE</scope>
</reference>
<dbReference type="EMBL" id="OB675842">
    <property type="protein sequence ID" value="CAD7235976.1"/>
    <property type="molecule type" value="Genomic_DNA"/>
</dbReference>
<sequence length="82" mass="8924">MSLPCARSSLSAGGETLALASPRSDPGSSPKQSSPSTTPRERYPHYPALTTLMEESQEEAAKRDEMLRMYHACKEALKIIGD</sequence>
<protein>
    <submittedName>
        <fullName evidence="2">Uncharacterized protein</fullName>
    </submittedName>
</protein>
<dbReference type="GO" id="GO:0003924">
    <property type="term" value="F:GTPase activity"/>
    <property type="evidence" value="ECO:0007669"/>
    <property type="project" value="InterPro"/>
</dbReference>
<gene>
    <name evidence="2" type="ORF">CTOB1V02_LOCUS13791</name>
</gene>